<dbReference type="EMBL" id="SGWX01000001">
    <property type="protein sequence ID" value="RZS62782.1"/>
    <property type="molecule type" value="Genomic_DNA"/>
</dbReference>
<dbReference type="GO" id="GO:0009055">
    <property type="term" value="F:electron transfer activity"/>
    <property type="evidence" value="ECO:0007669"/>
    <property type="project" value="InterPro"/>
</dbReference>
<dbReference type="GO" id="GO:0022904">
    <property type="term" value="P:respiratory electron transport chain"/>
    <property type="evidence" value="ECO:0007669"/>
    <property type="project" value="TreeGrafter"/>
</dbReference>
<evidence type="ECO:0000256" key="8">
    <source>
        <dbReference type="ARBA" id="ARBA00022714"/>
    </source>
</evidence>
<comment type="pathway">
    <text evidence="3">Carbohydrate metabolism; tricarboxylic acid cycle.</text>
</comment>
<dbReference type="GO" id="GO:0046872">
    <property type="term" value="F:metal ion binding"/>
    <property type="evidence" value="ECO:0007669"/>
    <property type="project" value="UniProtKB-KW"/>
</dbReference>
<dbReference type="EC" id="1.3.5.1" evidence="5"/>
<gene>
    <name evidence="16" type="ORF">EV386_3130</name>
</gene>
<keyword evidence="12" id="KW-0411">Iron-sulfur</keyword>
<evidence type="ECO:0000256" key="7">
    <source>
        <dbReference type="ARBA" id="ARBA00022532"/>
    </source>
</evidence>
<organism evidence="16 17">
    <name type="scientific">Xylanimonas ulmi</name>
    <dbReference type="NCBI Taxonomy" id="228973"/>
    <lineage>
        <taxon>Bacteria</taxon>
        <taxon>Bacillati</taxon>
        <taxon>Actinomycetota</taxon>
        <taxon>Actinomycetes</taxon>
        <taxon>Micrococcales</taxon>
        <taxon>Promicromonosporaceae</taxon>
        <taxon>Xylanimonas</taxon>
    </lineage>
</organism>
<dbReference type="PANTHER" id="PTHR11921">
    <property type="entry name" value="SUCCINATE DEHYDROGENASE IRON-SULFUR PROTEIN"/>
    <property type="match status" value="1"/>
</dbReference>
<feature type="domain" description="2Fe-2S ferredoxin-type" evidence="15">
    <location>
        <begin position="13"/>
        <end position="102"/>
    </location>
</feature>
<keyword evidence="10" id="KW-0560">Oxidoreductase</keyword>
<dbReference type="InterPro" id="IPR036010">
    <property type="entry name" value="2Fe-2S_ferredoxin-like_sf"/>
</dbReference>
<keyword evidence="8" id="KW-0001">2Fe-2S</keyword>
<dbReference type="Gene3D" id="1.10.1060.10">
    <property type="entry name" value="Alpha-helical ferredoxin"/>
    <property type="match status" value="1"/>
</dbReference>
<dbReference type="Pfam" id="PF13183">
    <property type="entry name" value="Fer4_8"/>
    <property type="match status" value="1"/>
</dbReference>
<keyword evidence="9" id="KW-0479">Metal-binding</keyword>
<dbReference type="InterPro" id="IPR017896">
    <property type="entry name" value="4Fe4S_Fe-S-bd"/>
</dbReference>
<sequence>MSDDLSGEAHETLRVTVMRQEPGQAPREETFDVPFDDRTSVLDALDWIKDHAEPSLTFRWSCRMGVCGSCGVMVNGRPVLGCETTVAGYRTSGITVGPMAHAAVQRDLAVDTDEFLAKLRGVSPWMLPPPAEPPTLTEPPTVVEPVETPGPTAVPALDVLAVHTQTPGQVEAYRGLSQCIDCMLCYAACPVLDDVAGFTGPAAIATARRWDLDSRDQGNEVRMVALAENEEGIWPCTQVGACTRACPKGVDPARAIRDAQREAMGG</sequence>
<dbReference type="InterPro" id="IPR025192">
    <property type="entry name" value="Succ_DH/fum_Rdtase_N"/>
</dbReference>
<dbReference type="Gene3D" id="3.10.20.30">
    <property type="match status" value="1"/>
</dbReference>
<dbReference type="InterPro" id="IPR050573">
    <property type="entry name" value="SDH/FRD_Iron-Sulfur"/>
</dbReference>
<evidence type="ECO:0000256" key="11">
    <source>
        <dbReference type="ARBA" id="ARBA00023004"/>
    </source>
</evidence>
<dbReference type="InterPro" id="IPR001041">
    <property type="entry name" value="2Fe-2S_ferredoxin-type"/>
</dbReference>
<dbReference type="InterPro" id="IPR012675">
    <property type="entry name" value="Beta-grasp_dom_sf"/>
</dbReference>
<dbReference type="GO" id="GO:0008177">
    <property type="term" value="F:succinate dehydrogenase (quinone) activity"/>
    <property type="evidence" value="ECO:0007669"/>
    <property type="project" value="UniProtKB-EC"/>
</dbReference>
<evidence type="ECO:0000256" key="6">
    <source>
        <dbReference type="ARBA" id="ARBA00022485"/>
    </source>
</evidence>
<dbReference type="SUPFAM" id="SSF46548">
    <property type="entry name" value="alpha-helical ferredoxin"/>
    <property type="match status" value="1"/>
</dbReference>
<evidence type="ECO:0000313" key="16">
    <source>
        <dbReference type="EMBL" id="RZS62782.1"/>
    </source>
</evidence>
<dbReference type="PROSITE" id="PS00198">
    <property type="entry name" value="4FE4S_FER_1"/>
    <property type="match status" value="1"/>
</dbReference>
<evidence type="ECO:0000313" key="17">
    <source>
        <dbReference type="Proteomes" id="UP000293852"/>
    </source>
</evidence>
<dbReference type="GO" id="GO:0051537">
    <property type="term" value="F:2 iron, 2 sulfur cluster binding"/>
    <property type="evidence" value="ECO:0007669"/>
    <property type="project" value="UniProtKB-KW"/>
</dbReference>
<evidence type="ECO:0000256" key="5">
    <source>
        <dbReference type="ARBA" id="ARBA00012792"/>
    </source>
</evidence>
<name>A0A4Q7M7X8_9MICO</name>
<keyword evidence="13" id="KW-0003">3Fe-4S</keyword>
<dbReference type="InterPro" id="IPR009051">
    <property type="entry name" value="Helical_ferredxn"/>
</dbReference>
<dbReference type="Proteomes" id="UP000293852">
    <property type="component" value="Unassembled WGS sequence"/>
</dbReference>
<reference evidence="16 17" key="1">
    <citation type="submission" date="2019-02" db="EMBL/GenBank/DDBJ databases">
        <title>Sequencing the genomes of 1000 actinobacteria strains.</title>
        <authorList>
            <person name="Klenk H.-P."/>
        </authorList>
    </citation>
    <scope>NUCLEOTIDE SEQUENCE [LARGE SCALE GENOMIC DNA]</scope>
    <source>
        <strain evidence="16 17">DSM 16932</strain>
    </source>
</reference>
<dbReference type="InterPro" id="IPR006058">
    <property type="entry name" value="2Fe2S_fd_BS"/>
</dbReference>
<evidence type="ECO:0000256" key="1">
    <source>
        <dbReference type="ARBA" id="ARBA00001927"/>
    </source>
</evidence>
<dbReference type="PANTHER" id="PTHR11921:SF29">
    <property type="entry name" value="SUCCINATE DEHYDROGENASE [UBIQUINONE] IRON-SULFUR SUBUNIT, MITOCHONDRIAL"/>
    <property type="match status" value="1"/>
</dbReference>
<dbReference type="InterPro" id="IPR017900">
    <property type="entry name" value="4Fe4S_Fe_S_CS"/>
</dbReference>
<comment type="cofactor">
    <cofactor evidence="14">
        <name>[2Fe-2S] cluster</name>
        <dbReference type="ChEBI" id="CHEBI:190135"/>
    </cofactor>
</comment>
<dbReference type="GO" id="GO:0006099">
    <property type="term" value="P:tricarboxylic acid cycle"/>
    <property type="evidence" value="ECO:0007669"/>
    <property type="project" value="UniProtKB-KW"/>
</dbReference>
<evidence type="ECO:0000256" key="9">
    <source>
        <dbReference type="ARBA" id="ARBA00022723"/>
    </source>
</evidence>
<evidence type="ECO:0000256" key="2">
    <source>
        <dbReference type="ARBA" id="ARBA00001966"/>
    </source>
</evidence>
<comment type="cofactor">
    <cofactor evidence="1">
        <name>[3Fe-4S] cluster</name>
        <dbReference type="ChEBI" id="CHEBI:21137"/>
    </cofactor>
</comment>
<evidence type="ECO:0000256" key="3">
    <source>
        <dbReference type="ARBA" id="ARBA00005163"/>
    </source>
</evidence>
<dbReference type="CDD" id="cd00207">
    <property type="entry name" value="fer2"/>
    <property type="match status" value="1"/>
</dbReference>
<dbReference type="Pfam" id="PF13085">
    <property type="entry name" value="Fer2_3"/>
    <property type="match status" value="1"/>
</dbReference>
<comment type="similarity">
    <text evidence="4">Belongs to the succinate dehydrogenase/fumarate reductase iron-sulfur protein family.</text>
</comment>
<protein>
    <recommendedName>
        <fullName evidence="5">succinate dehydrogenase</fullName>
        <ecNumber evidence="5">1.3.5.1</ecNumber>
    </recommendedName>
</protein>
<keyword evidence="7" id="KW-0816">Tricarboxylic acid cycle</keyword>
<dbReference type="InterPro" id="IPR004489">
    <property type="entry name" value="Succ_DH/fum_Rdtase_Fe-S"/>
</dbReference>
<dbReference type="RefSeq" id="WP_207216551.1">
    <property type="nucleotide sequence ID" value="NZ_SGWX01000001.1"/>
</dbReference>
<dbReference type="NCBIfam" id="TIGR00384">
    <property type="entry name" value="dhsB"/>
    <property type="match status" value="1"/>
</dbReference>
<accession>A0A4Q7M7X8</accession>
<proteinExistence type="inferred from homology"/>
<dbReference type="AlphaFoldDB" id="A0A4Q7M7X8"/>
<comment type="caution">
    <text evidence="16">The sequence shown here is derived from an EMBL/GenBank/DDBJ whole genome shotgun (WGS) entry which is preliminary data.</text>
</comment>
<evidence type="ECO:0000259" key="15">
    <source>
        <dbReference type="PROSITE" id="PS51085"/>
    </source>
</evidence>
<dbReference type="GO" id="GO:0051539">
    <property type="term" value="F:4 iron, 4 sulfur cluster binding"/>
    <property type="evidence" value="ECO:0007669"/>
    <property type="project" value="UniProtKB-KW"/>
</dbReference>
<evidence type="ECO:0000256" key="12">
    <source>
        <dbReference type="ARBA" id="ARBA00023014"/>
    </source>
</evidence>
<comment type="cofactor">
    <cofactor evidence="2">
        <name>[4Fe-4S] cluster</name>
        <dbReference type="ChEBI" id="CHEBI:49883"/>
    </cofactor>
</comment>
<evidence type="ECO:0000256" key="13">
    <source>
        <dbReference type="ARBA" id="ARBA00023291"/>
    </source>
</evidence>
<dbReference type="GO" id="GO:0051538">
    <property type="term" value="F:3 iron, 4 sulfur cluster binding"/>
    <property type="evidence" value="ECO:0007669"/>
    <property type="project" value="UniProtKB-KW"/>
</dbReference>
<keyword evidence="11" id="KW-0408">Iron</keyword>
<keyword evidence="17" id="KW-1185">Reference proteome</keyword>
<keyword evidence="6" id="KW-0004">4Fe-4S</keyword>
<dbReference type="PROSITE" id="PS00197">
    <property type="entry name" value="2FE2S_FER_1"/>
    <property type="match status" value="1"/>
</dbReference>
<dbReference type="PROSITE" id="PS51085">
    <property type="entry name" value="2FE2S_FER_2"/>
    <property type="match status" value="1"/>
</dbReference>
<evidence type="ECO:0000256" key="10">
    <source>
        <dbReference type="ARBA" id="ARBA00023002"/>
    </source>
</evidence>
<evidence type="ECO:0000256" key="14">
    <source>
        <dbReference type="ARBA" id="ARBA00034078"/>
    </source>
</evidence>
<evidence type="ECO:0000256" key="4">
    <source>
        <dbReference type="ARBA" id="ARBA00009433"/>
    </source>
</evidence>
<dbReference type="SUPFAM" id="SSF54292">
    <property type="entry name" value="2Fe-2S ferredoxin-like"/>
    <property type="match status" value="1"/>
</dbReference>